<reference evidence="3 4" key="1">
    <citation type="submission" date="2020-07" db="EMBL/GenBank/DDBJ databases">
        <title>Pseudogemmobacter sp. nov., isolated from poultry manure in Taiwan.</title>
        <authorList>
            <person name="Lin S.-Y."/>
            <person name="Tang Y.-S."/>
            <person name="Young C.-C."/>
        </authorList>
    </citation>
    <scope>NUCLEOTIDE SEQUENCE [LARGE SCALE GENOMIC DNA]</scope>
    <source>
        <strain evidence="3 4">CC-YST710</strain>
    </source>
</reference>
<sequence>MPTVRDAEGLALGFTRRGRYAWRNKAAGQLVNVAGDIETAIRRMQLTAQLLKPAVRKPDYHVVLAWHVSEKITYEEMLEAGIRFMSKIGAAEHQALLAVHDNTKQRHLHIVLNRVHPWKGTALALRQDYTRGELACREIELEMGFTRDRGRFDAVIEHGKVVLRPKPAEHWERRKAARAAGLRGSGRATRGSARARGLVLLRDGFAGDGGLQTERSVQRLRKDIAQAESWADVQSACRAAGLVYEAHRSGGRLRSLAHGHHMAACEIGSAASLPRLEARLGPLSASEPRPGPARKRKRAYHRRPEIVAIHDAFEQQMRRLAALFGDNGRAPAGYLRRALQIDLRKALRACRARLHSGPTPGRPPAPEGIRGALARRFLARGVMTGSAPLPDHTDLRQMMELTGADLQAGLPQVRDLKGGLWTALEVGRDRRLAGFLNEEASPPLLAEGAHPSTAALLARITGRREEADADCSDATGEVKPGETPAPGVAFRPPEVAGDEPEPF</sequence>
<evidence type="ECO:0000256" key="1">
    <source>
        <dbReference type="SAM" id="MobiDB-lite"/>
    </source>
</evidence>
<organism evidence="3 4">
    <name type="scientific">Pseudogemmobacter faecipullorum</name>
    <dbReference type="NCBI Taxonomy" id="2755041"/>
    <lineage>
        <taxon>Bacteria</taxon>
        <taxon>Pseudomonadati</taxon>
        <taxon>Pseudomonadota</taxon>
        <taxon>Alphaproteobacteria</taxon>
        <taxon>Rhodobacterales</taxon>
        <taxon>Paracoccaceae</taxon>
        <taxon>Pseudogemmobacter</taxon>
    </lineage>
</organism>
<accession>A0ABS8CSX8</accession>
<evidence type="ECO:0000313" key="3">
    <source>
        <dbReference type="EMBL" id="MCB5412288.1"/>
    </source>
</evidence>
<protein>
    <submittedName>
        <fullName evidence="3">Relaxase/mobilization nuclease domain-containing protein</fullName>
    </submittedName>
</protein>
<gene>
    <name evidence="3" type="ORF">H0485_20165</name>
</gene>
<dbReference type="InterPro" id="IPR005094">
    <property type="entry name" value="Endonuclease_MobA/VirD2"/>
</dbReference>
<dbReference type="Pfam" id="PF03432">
    <property type="entry name" value="Relaxase"/>
    <property type="match status" value="1"/>
</dbReference>
<dbReference type="RefSeq" id="WP_226937711.1">
    <property type="nucleotide sequence ID" value="NZ_JACDXX010000038.1"/>
</dbReference>
<evidence type="ECO:0000259" key="2">
    <source>
        <dbReference type="Pfam" id="PF03432"/>
    </source>
</evidence>
<evidence type="ECO:0000313" key="4">
    <source>
        <dbReference type="Proteomes" id="UP001198571"/>
    </source>
</evidence>
<comment type="caution">
    <text evidence="3">The sequence shown here is derived from an EMBL/GenBank/DDBJ whole genome shotgun (WGS) entry which is preliminary data.</text>
</comment>
<feature type="domain" description="MobA/VirD2-like nuclease" evidence="2">
    <location>
        <begin position="31"/>
        <end position="144"/>
    </location>
</feature>
<feature type="region of interest" description="Disordered" evidence="1">
    <location>
        <begin position="466"/>
        <end position="503"/>
    </location>
</feature>
<dbReference type="EMBL" id="JACDXX010000038">
    <property type="protein sequence ID" value="MCB5412288.1"/>
    <property type="molecule type" value="Genomic_DNA"/>
</dbReference>
<name>A0ABS8CSX8_9RHOB</name>
<dbReference type="Proteomes" id="UP001198571">
    <property type="component" value="Unassembled WGS sequence"/>
</dbReference>
<proteinExistence type="predicted"/>
<keyword evidence="4" id="KW-1185">Reference proteome</keyword>